<name>A0A5P2G4T7_9BACT</name>
<organism evidence="1 2">
    <name type="scientific">Rhizosphaericola mali</name>
    <dbReference type="NCBI Taxonomy" id="2545455"/>
    <lineage>
        <taxon>Bacteria</taxon>
        <taxon>Pseudomonadati</taxon>
        <taxon>Bacteroidota</taxon>
        <taxon>Chitinophagia</taxon>
        <taxon>Chitinophagales</taxon>
        <taxon>Chitinophagaceae</taxon>
        <taxon>Rhizosphaericola</taxon>
    </lineage>
</organism>
<sequence length="69" mass="7860">MEKFEYKILDVDKSKLNKSSFQSELISKLNDLGSQGWEVISLEGINEKDYGFPTGTSTTSILFLLKRKI</sequence>
<dbReference type="Proteomes" id="UP000292424">
    <property type="component" value="Chromosome"/>
</dbReference>
<dbReference type="Pfam" id="PF13783">
    <property type="entry name" value="DUF4177"/>
    <property type="match status" value="1"/>
</dbReference>
<accession>A0A5P2G4T7</accession>
<dbReference type="InterPro" id="IPR025234">
    <property type="entry name" value="YjzH-like"/>
</dbReference>
<evidence type="ECO:0000313" key="2">
    <source>
        <dbReference type="Proteomes" id="UP000292424"/>
    </source>
</evidence>
<proteinExistence type="predicted"/>
<dbReference type="EMBL" id="CP044016">
    <property type="protein sequence ID" value="QES90836.1"/>
    <property type="molecule type" value="Genomic_DNA"/>
</dbReference>
<keyword evidence="2" id="KW-1185">Reference proteome</keyword>
<reference evidence="1 2" key="1">
    <citation type="submission" date="2019-09" db="EMBL/GenBank/DDBJ databases">
        <title>Complete genome sequence of Arachidicoccus sp. B3-10 isolated from apple orchard soil.</title>
        <authorList>
            <person name="Kim H.S."/>
            <person name="Han K.-I."/>
            <person name="Suh M.K."/>
            <person name="Lee K.C."/>
            <person name="Eom M.K."/>
            <person name="Kim J.-S."/>
            <person name="Kang S.W."/>
            <person name="Sin Y."/>
            <person name="Lee J.-S."/>
        </authorList>
    </citation>
    <scope>NUCLEOTIDE SEQUENCE [LARGE SCALE GENOMIC DNA]</scope>
    <source>
        <strain evidence="1 2">B3-10</strain>
    </source>
</reference>
<dbReference type="AlphaFoldDB" id="A0A5P2G4T7"/>
<dbReference type="KEGG" id="arac:E0W69_020025"/>
<dbReference type="OrthoDB" id="5432776at2"/>
<evidence type="ECO:0000313" key="1">
    <source>
        <dbReference type="EMBL" id="QES90836.1"/>
    </source>
</evidence>
<gene>
    <name evidence="1" type="ORF">E0W69_020025</name>
</gene>
<dbReference type="RefSeq" id="WP_131331819.1">
    <property type="nucleotide sequence ID" value="NZ_CP044016.1"/>
</dbReference>
<protein>
    <submittedName>
        <fullName evidence="1">DUF4177 domain-containing protein</fullName>
    </submittedName>
</protein>